<accession>A0A3N1M8P0</accession>
<keyword evidence="3" id="KW-1003">Cell membrane</keyword>
<feature type="domain" description="Tripartite ATP-independent periplasmic transporters DctQ component" evidence="10">
    <location>
        <begin position="30"/>
        <end position="159"/>
    </location>
</feature>
<organism evidence="11 12">
    <name type="scientific">Stella humosa</name>
    <dbReference type="NCBI Taxonomy" id="94"/>
    <lineage>
        <taxon>Bacteria</taxon>
        <taxon>Pseudomonadati</taxon>
        <taxon>Pseudomonadota</taxon>
        <taxon>Alphaproteobacteria</taxon>
        <taxon>Rhodospirillales</taxon>
        <taxon>Stellaceae</taxon>
        <taxon>Stella</taxon>
    </lineage>
</organism>
<comment type="caution">
    <text evidence="11">The sequence shown here is derived from an EMBL/GenBank/DDBJ whole genome shotgun (WGS) entry which is preliminary data.</text>
</comment>
<feature type="transmembrane region" description="Helical" evidence="9">
    <location>
        <begin position="96"/>
        <end position="118"/>
    </location>
</feature>
<dbReference type="Pfam" id="PF04290">
    <property type="entry name" value="DctQ"/>
    <property type="match status" value="1"/>
</dbReference>
<evidence type="ECO:0000256" key="6">
    <source>
        <dbReference type="ARBA" id="ARBA00022989"/>
    </source>
</evidence>
<gene>
    <name evidence="11" type="ORF">EDC65_1879</name>
</gene>
<keyword evidence="7 9" id="KW-0472">Membrane</keyword>
<dbReference type="GO" id="GO:0015740">
    <property type="term" value="P:C4-dicarboxylate transport"/>
    <property type="evidence" value="ECO:0007669"/>
    <property type="project" value="TreeGrafter"/>
</dbReference>
<keyword evidence="6 9" id="KW-1133">Transmembrane helix</keyword>
<dbReference type="GO" id="GO:0022857">
    <property type="term" value="F:transmembrane transporter activity"/>
    <property type="evidence" value="ECO:0007669"/>
    <property type="project" value="UniProtKB-UniRule"/>
</dbReference>
<comment type="similarity">
    <text evidence="8 9">Belongs to the TRAP transporter small permease family.</text>
</comment>
<evidence type="ECO:0000313" key="12">
    <source>
        <dbReference type="Proteomes" id="UP000278222"/>
    </source>
</evidence>
<keyword evidence="12" id="KW-1185">Reference proteome</keyword>
<dbReference type="PANTHER" id="PTHR35011:SF2">
    <property type="entry name" value="2,3-DIKETO-L-GULONATE TRAP TRANSPORTER SMALL PERMEASE PROTEIN YIAM"/>
    <property type="match status" value="1"/>
</dbReference>
<dbReference type="EMBL" id="RJKX01000013">
    <property type="protein sequence ID" value="ROQ00083.1"/>
    <property type="molecule type" value="Genomic_DNA"/>
</dbReference>
<comment type="subcellular location">
    <subcellularLocation>
        <location evidence="1 9">Cell inner membrane</location>
        <topology evidence="1 9">Multi-pass membrane protein</topology>
    </subcellularLocation>
</comment>
<feature type="transmembrane region" description="Helical" evidence="9">
    <location>
        <begin position="130"/>
        <end position="149"/>
    </location>
</feature>
<dbReference type="AlphaFoldDB" id="A0A3N1M8P0"/>
<dbReference type="InterPro" id="IPR055348">
    <property type="entry name" value="DctQ"/>
</dbReference>
<evidence type="ECO:0000256" key="7">
    <source>
        <dbReference type="ARBA" id="ARBA00023136"/>
    </source>
</evidence>
<sequence length="166" mass="18860">MTGSPGVWRSLTAACHQILSFLLCVSVLILVIPVTLQIFSRFTAIIPHYIWTEEMARFLFVWMVMIGAMVGVRESAHFDVDLWSHKSPRLTAGINLISRFAILVFALTFLFAGWEFTLFGWNRISELAELPLWMIHIAWPLTGFVWIVFLGEQVVDDFRTLAGGQG</sequence>
<evidence type="ECO:0000256" key="5">
    <source>
        <dbReference type="ARBA" id="ARBA00022692"/>
    </source>
</evidence>
<evidence type="ECO:0000256" key="8">
    <source>
        <dbReference type="ARBA" id="ARBA00038436"/>
    </source>
</evidence>
<feature type="transmembrane region" description="Helical" evidence="9">
    <location>
        <begin position="59"/>
        <end position="76"/>
    </location>
</feature>
<dbReference type="InterPro" id="IPR007387">
    <property type="entry name" value="TRAP_DctQ"/>
</dbReference>
<evidence type="ECO:0000256" key="1">
    <source>
        <dbReference type="ARBA" id="ARBA00004429"/>
    </source>
</evidence>
<evidence type="ECO:0000313" key="11">
    <source>
        <dbReference type="EMBL" id="ROQ00083.1"/>
    </source>
</evidence>
<comment type="function">
    <text evidence="9">Part of the tripartite ATP-independent periplasmic (TRAP) transport system.</text>
</comment>
<name>A0A3N1M8P0_9PROT</name>
<dbReference type="GO" id="GO:0005886">
    <property type="term" value="C:plasma membrane"/>
    <property type="evidence" value="ECO:0007669"/>
    <property type="project" value="UniProtKB-SubCell"/>
</dbReference>
<feature type="transmembrane region" description="Helical" evidence="9">
    <location>
        <begin position="18"/>
        <end position="39"/>
    </location>
</feature>
<dbReference type="Proteomes" id="UP000278222">
    <property type="component" value="Unassembled WGS sequence"/>
</dbReference>
<evidence type="ECO:0000256" key="2">
    <source>
        <dbReference type="ARBA" id="ARBA00022448"/>
    </source>
</evidence>
<evidence type="ECO:0000259" key="10">
    <source>
        <dbReference type="Pfam" id="PF04290"/>
    </source>
</evidence>
<reference evidence="11 12" key="1">
    <citation type="submission" date="2018-11" db="EMBL/GenBank/DDBJ databases">
        <title>Genomic Encyclopedia of Type Strains, Phase IV (KMG-IV): sequencing the most valuable type-strain genomes for metagenomic binning, comparative biology and taxonomic classification.</title>
        <authorList>
            <person name="Goeker M."/>
        </authorList>
    </citation>
    <scope>NUCLEOTIDE SEQUENCE [LARGE SCALE GENOMIC DNA]</scope>
    <source>
        <strain evidence="11 12">DSM 5900</strain>
    </source>
</reference>
<protein>
    <recommendedName>
        <fullName evidence="9">TRAP transporter small permease protein</fullName>
    </recommendedName>
</protein>
<evidence type="ECO:0000256" key="3">
    <source>
        <dbReference type="ARBA" id="ARBA00022475"/>
    </source>
</evidence>
<dbReference type="PANTHER" id="PTHR35011">
    <property type="entry name" value="2,3-DIKETO-L-GULONATE TRAP TRANSPORTER SMALL PERMEASE PROTEIN YIAM"/>
    <property type="match status" value="1"/>
</dbReference>
<proteinExistence type="inferred from homology"/>
<comment type="subunit">
    <text evidence="9">The complex comprises the extracytoplasmic solute receptor protein and the two transmembrane proteins.</text>
</comment>
<dbReference type="RefSeq" id="WP_123689401.1">
    <property type="nucleotide sequence ID" value="NZ_AP019700.1"/>
</dbReference>
<evidence type="ECO:0000256" key="9">
    <source>
        <dbReference type="RuleBase" id="RU369079"/>
    </source>
</evidence>
<keyword evidence="5 9" id="KW-0812">Transmembrane</keyword>
<evidence type="ECO:0000256" key="4">
    <source>
        <dbReference type="ARBA" id="ARBA00022519"/>
    </source>
</evidence>
<keyword evidence="4 9" id="KW-0997">Cell inner membrane</keyword>
<keyword evidence="2 9" id="KW-0813">Transport</keyword>
<dbReference type="OrthoDB" id="7843639at2"/>